<dbReference type="GO" id="GO:0016491">
    <property type="term" value="F:oxidoreductase activity"/>
    <property type="evidence" value="ECO:0007669"/>
    <property type="project" value="UniProtKB-KW"/>
</dbReference>
<dbReference type="InterPro" id="IPR002347">
    <property type="entry name" value="SDR_fam"/>
</dbReference>
<evidence type="ECO:0000313" key="2">
    <source>
        <dbReference type="EMBL" id="MDP5226725.1"/>
    </source>
</evidence>
<dbReference type="EC" id="1.-.-.-" evidence="2"/>
<gene>
    <name evidence="2" type="ORF">Q9R02_06125</name>
</gene>
<dbReference type="PANTHER" id="PTHR42760:SF123">
    <property type="entry name" value="OXIDOREDUCTASE"/>
    <property type="match status" value="1"/>
</dbReference>
<comment type="similarity">
    <text evidence="1">Belongs to the short-chain dehydrogenases/reductases (SDR) family.</text>
</comment>
<protein>
    <submittedName>
        <fullName evidence="2">SDR family oxidoreductase</fullName>
        <ecNumber evidence="2">1.-.-.-</ecNumber>
    </submittedName>
</protein>
<sequence length="255" mass="26522">MVRPTHPRRIASVTGGASGIGLAFAQRWVDDGGAVVLLDLNADAFDDAVEHLGGPDKARGCTVDVTDARSVAAAFASIAEQEGRLDAAVNCAGIARPAPSSEVSDKDFVRLVDIHLHGTMRACQAAYPLLKESNGSIVNISSVAASSGMPARASYCASKAGIEGLTRTLAVEWAPDSVRVNAVGPGYTRTALTEKLMAEGKLDVSPLVARTPLGRLADPREIAAAINFLVSEDASYITGQSLLVDGGMTVDGNWY</sequence>
<dbReference type="InterPro" id="IPR020904">
    <property type="entry name" value="Sc_DH/Rdtase_CS"/>
</dbReference>
<dbReference type="SUPFAM" id="SSF51735">
    <property type="entry name" value="NAD(P)-binding Rossmann-fold domains"/>
    <property type="match status" value="1"/>
</dbReference>
<dbReference type="Gene3D" id="3.40.50.720">
    <property type="entry name" value="NAD(P)-binding Rossmann-like Domain"/>
    <property type="match status" value="1"/>
</dbReference>
<name>A0ABT9IMA2_9MICC</name>
<dbReference type="PRINTS" id="PR00081">
    <property type="entry name" value="GDHRDH"/>
</dbReference>
<dbReference type="CDD" id="cd05233">
    <property type="entry name" value="SDR_c"/>
    <property type="match status" value="1"/>
</dbReference>
<dbReference type="InterPro" id="IPR036291">
    <property type="entry name" value="NAD(P)-bd_dom_sf"/>
</dbReference>
<keyword evidence="3" id="KW-1185">Reference proteome</keyword>
<accession>A0ABT9IMA2</accession>
<dbReference type="Pfam" id="PF13561">
    <property type="entry name" value="adh_short_C2"/>
    <property type="match status" value="1"/>
</dbReference>
<proteinExistence type="inferred from homology"/>
<dbReference type="Proteomes" id="UP001232725">
    <property type="component" value="Unassembled WGS sequence"/>
</dbReference>
<dbReference type="RefSeq" id="WP_305995782.1">
    <property type="nucleotide sequence ID" value="NZ_JAVALS010000003.1"/>
</dbReference>
<dbReference type="PROSITE" id="PS00061">
    <property type="entry name" value="ADH_SHORT"/>
    <property type="match status" value="1"/>
</dbReference>
<evidence type="ECO:0000313" key="3">
    <source>
        <dbReference type="Proteomes" id="UP001232725"/>
    </source>
</evidence>
<organism evidence="2 3">
    <name type="scientific">Arthrobacter horti</name>
    <dbReference type="NCBI Taxonomy" id="3068273"/>
    <lineage>
        <taxon>Bacteria</taxon>
        <taxon>Bacillati</taxon>
        <taxon>Actinomycetota</taxon>
        <taxon>Actinomycetes</taxon>
        <taxon>Micrococcales</taxon>
        <taxon>Micrococcaceae</taxon>
        <taxon>Arthrobacter</taxon>
    </lineage>
</organism>
<keyword evidence="2" id="KW-0560">Oxidoreductase</keyword>
<reference evidence="2 3" key="1">
    <citation type="submission" date="2023-08" db="EMBL/GenBank/DDBJ databases">
        <title>Arthrobacter horti sp. nov., isolated from forest soil.</title>
        <authorList>
            <person name="Park M."/>
        </authorList>
    </citation>
    <scope>NUCLEOTIDE SEQUENCE [LARGE SCALE GENOMIC DNA]</scope>
    <source>
        <strain evidence="2 3">YJM1</strain>
    </source>
</reference>
<evidence type="ECO:0000256" key="1">
    <source>
        <dbReference type="ARBA" id="ARBA00006484"/>
    </source>
</evidence>
<dbReference type="PRINTS" id="PR00080">
    <property type="entry name" value="SDRFAMILY"/>
</dbReference>
<dbReference type="NCBIfam" id="NF005559">
    <property type="entry name" value="PRK07231.1"/>
    <property type="match status" value="1"/>
</dbReference>
<dbReference type="EMBL" id="JAVALS010000003">
    <property type="protein sequence ID" value="MDP5226725.1"/>
    <property type="molecule type" value="Genomic_DNA"/>
</dbReference>
<dbReference type="PANTHER" id="PTHR42760">
    <property type="entry name" value="SHORT-CHAIN DEHYDROGENASES/REDUCTASES FAMILY MEMBER"/>
    <property type="match status" value="1"/>
</dbReference>
<comment type="caution">
    <text evidence="2">The sequence shown here is derived from an EMBL/GenBank/DDBJ whole genome shotgun (WGS) entry which is preliminary data.</text>
</comment>